<keyword evidence="4" id="KW-1003">Cell membrane</keyword>
<evidence type="ECO:0000313" key="10">
    <source>
        <dbReference type="EMBL" id="MBB5705953.1"/>
    </source>
</evidence>
<evidence type="ECO:0000256" key="9">
    <source>
        <dbReference type="ARBA" id="ARBA00023136"/>
    </source>
</evidence>
<dbReference type="InterPro" id="IPR023229">
    <property type="entry name" value="T2SS_M_periplasmic_sf"/>
</dbReference>
<dbReference type="RefSeq" id="WP_184096373.1">
    <property type="nucleotide sequence ID" value="NZ_JACIJH010000002.1"/>
</dbReference>
<evidence type="ECO:0000256" key="1">
    <source>
        <dbReference type="ARBA" id="ARBA00004377"/>
    </source>
</evidence>
<sequence length="160" mass="17020">MSERIRNWWAGLSQRERWLVGVAALLTLGALFWALGRPTYAAFASLEADHRTAIEREGRVAAKAQLLARRPAKTVAAATDAAPIDQFLAQSAGEIGLTLDRNEARGTDQATIAIATAKAPVLTDWLAALEGQGFIVDQLSITPAADGTVGMTAELRRAAP</sequence>
<evidence type="ECO:0000313" key="11">
    <source>
        <dbReference type="Proteomes" id="UP000537161"/>
    </source>
</evidence>
<dbReference type="EMBL" id="JACIJH010000002">
    <property type="protein sequence ID" value="MBB5705953.1"/>
    <property type="molecule type" value="Genomic_DNA"/>
</dbReference>
<dbReference type="Proteomes" id="UP000537161">
    <property type="component" value="Unassembled WGS sequence"/>
</dbReference>
<evidence type="ECO:0000256" key="2">
    <source>
        <dbReference type="ARBA" id="ARBA00010637"/>
    </source>
</evidence>
<proteinExistence type="inferred from homology"/>
<dbReference type="Pfam" id="PF04612">
    <property type="entry name" value="T2SSM"/>
    <property type="match status" value="1"/>
</dbReference>
<keyword evidence="5" id="KW-0997">Cell inner membrane</keyword>
<keyword evidence="8" id="KW-1133">Transmembrane helix</keyword>
<comment type="subcellular location">
    <subcellularLocation>
        <location evidence="1">Cell inner membrane</location>
        <topology evidence="1">Single-pass membrane protein</topology>
    </subcellularLocation>
</comment>
<evidence type="ECO:0000256" key="4">
    <source>
        <dbReference type="ARBA" id="ARBA00022475"/>
    </source>
</evidence>
<evidence type="ECO:0000256" key="7">
    <source>
        <dbReference type="ARBA" id="ARBA00022927"/>
    </source>
</evidence>
<comment type="caution">
    <text evidence="10">The sequence shown here is derived from an EMBL/GenBank/DDBJ whole genome shotgun (WGS) entry which is preliminary data.</text>
</comment>
<keyword evidence="7" id="KW-0653">Protein transport</keyword>
<evidence type="ECO:0000256" key="8">
    <source>
        <dbReference type="ARBA" id="ARBA00022989"/>
    </source>
</evidence>
<keyword evidence="3" id="KW-0813">Transport</keyword>
<evidence type="ECO:0000256" key="5">
    <source>
        <dbReference type="ARBA" id="ARBA00022519"/>
    </source>
</evidence>
<dbReference type="GO" id="GO:0005886">
    <property type="term" value="C:plasma membrane"/>
    <property type="evidence" value="ECO:0007669"/>
    <property type="project" value="UniProtKB-SubCell"/>
</dbReference>
<keyword evidence="6" id="KW-0812">Transmembrane</keyword>
<name>A0A7W9B478_9SPHN</name>
<comment type="similarity">
    <text evidence="2">Belongs to the GSP M family.</text>
</comment>
<accession>A0A7W9B478</accession>
<dbReference type="AlphaFoldDB" id="A0A7W9B478"/>
<keyword evidence="11" id="KW-1185">Reference proteome</keyword>
<keyword evidence="9" id="KW-0472">Membrane</keyword>
<dbReference type="InterPro" id="IPR007690">
    <property type="entry name" value="T2SS_GspM"/>
</dbReference>
<organism evidence="10 11">
    <name type="scientific">Sphingopyxis panaciterrulae</name>
    <dbReference type="NCBI Taxonomy" id="462372"/>
    <lineage>
        <taxon>Bacteria</taxon>
        <taxon>Pseudomonadati</taxon>
        <taxon>Pseudomonadota</taxon>
        <taxon>Alphaproteobacteria</taxon>
        <taxon>Sphingomonadales</taxon>
        <taxon>Sphingomonadaceae</taxon>
        <taxon>Sphingopyxis</taxon>
    </lineage>
</organism>
<protein>
    <submittedName>
        <fullName evidence="10">General secretion pathway protein M</fullName>
    </submittedName>
</protein>
<gene>
    <name evidence="10" type="ORF">FHR21_001286</name>
</gene>
<evidence type="ECO:0000256" key="6">
    <source>
        <dbReference type="ARBA" id="ARBA00022692"/>
    </source>
</evidence>
<dbReference type="GO" id="GO:0015628">
    <property type="term" value="P:protein secretion by the type II secretion system"/>
    <property type="evidence" value="ECO:0007669"/>
    <property type="project" value="InterPro"/>
</dbReference>
<dbReference type="Gene3D" id="3.30.1360.100">
    <property type="entry name" value="General secretion pathway protein M, EpsM"/>
    <property type="match status" value="1"/>
</dbReference>
<dbReference type="GO" id="GO:0015627">
    <property type="term" value="C:type II protein secretion system complex"/>
    <property type="evidence" value="ECO:0007669"/>
    <property type="project" value="InterPro"/>
</dbReference>
<dbReference type="SUPFAM" id="SSF103054">
    <property type="entry name" value="General secretion pathway protein M, EpsM"/>
    <property type="match status" value="1"/>
</dbReference>
<evidence type="ECO:0000256" key="3">
    <source>
        <dbReference type="ARBA" id="ARBA00022448"/>
    </source>
</evidence>
<reference evidence="10 11" key="1">
    <citation type="submission" date="2020-08" db="EMBL/GenBank/DDBJ databases">
        <title>Genomic Encyclopedia of Type Strains, Phase IV (KMG-IV): sequencing the most valuable type-strain genomes for metagenomic binning, comparative biology and taxonomic classification.</title>
        <authorList>
            <person name="Goeker M."/>
        </authorList>
    </citation>
    <scope>NUCLEOTIDE SEQUENCE [LARGE SCALE GENOMIC DNA]</scope>
    <source>
        <strain evidence="10 11">DSM 27163</strain>
    </source>
</reference>